<reference evidence="1" key="1">
    <citation type="journal article" date="2014" name="PLoS ONE">
        <title>Transcriptome-Based Identification of ABC Transporters in the Western Tarnished Plant Bug Lygus hesperus.</title>
        <authorList>
            <person name="Hull J.J."/>
            <person name="Chaney K."/>
            <person name="Geib S.M."/>
            <person name="Fabrick J.A."/>
            <person name="Brent C.S."/>
            <person name="Walsh D."/>
            <person name="Lavine L.C."/>
        </authorList>
    </citation>
    <scope>NUCLEOTIDE SEQUENCE</scope>
</reference>
<dbReference type="EMBL" id="GBHO01044607">
    <property type="protein sequence ID" value="JAF98996.1"/>
    <property type="molecule type" value="Transcribed_RNA"/>
</dbReference>
<reference evidence="1" key="2">
    <citation type="submission" date="2014-07" db="EMBL/GenBank/DDBJ databases">
        <authorList>
            <person name="Hull J."/>
        </authorList>
    </citation>
    <scope>NUCLEOTIDE SEQUENCE</scope>
</reference>
<sequence length="141" mass="15401">MTYLAATRPGRTSISMSCVFECVFSCNTIATPAELLLPVPSVAIMRLSLCRFKLDLPTRYVLPRHPCVLLDSVSPSCLLLTAHDHFLQVLQLTALQSSLEGGLSPSSALRTTLSSVLTNTISLDLCTSIPYPTQQKIKKYT</sequence>
<evidence type="ECO:0000313" key="1">
    <source>
        <dbReference type="EMBL" id="JAF98996.1"/>
    </source>
</evidence>
<accession>A0A0A9VRG4</accession>
<gene>
    <name evidence="1" type="primary">EXOSC1_0</name>
    <name evidence="1" type="ORF">CM83_13451</name>
</gene>
<proteinExistence type="predicted"/>
<dbReference type="AlphaFoldDB" id="A0A0A9VRG4"/>
<protein>
    <submittedName>
        <fullName evidence="1">Exosome complex component CSL4</fullName>
    </submittedName>
</protein>
<organism evidence="1">
    <name type="scientific">Lygus hesperus</name>
    <name type="common">Western plant bug</name>
    <dbReference type="NCBI Taxonomy" id="30085"/>
    <lineage>
        <taxon>Eukaryota</taxon>
        <taxon>Metazoa</taxon>
        <taxon>Ecdysozoa</taxon>
        <taxon>Arthropoda</taxon>
        <taxon>Hexapoda</taxon>
        <taxon>Insecta</taxon>
        <taxon>Pterygota</taxon>
        <taxon>Neoptera</taxon>
        <taxon>Paraneoptera</taxon>
        <taxon>Hemiptera</taxon>
        <taxon>Heteroptera</taxon>
        <taxon>Panheteroptera</taxon>
        <taxon>Cimicomorpha</taxon>
        <taxon>Miridae</taxon>
        <taxon>Mirini</taxon>
        <taxon>Lygus</taxon>
    </lineage>
</organism>
<name>A0A0A9VRG4_LYGHE</name>